<dbReference type="PANTHER" id="PTHR34698">
    <property type="entry name" value="5-OXOPROLINASE SUBUNIT B"/>
    <property type="match status" value="1"/>
</dbReference>
<dbReference type="NCBIfam" id="TIGR00370">
    <property type="entry name" value="5-oxoprolinase subunit PxpB"/>
    <property type="match status" value="1"/>
</dbReference>
<dbReference type="SUPFAM" id="SSF50891">
    <property type="entry name" value="Cyclophilin-like"/>
    <property type="match status" value="1"/>
</dbReference>
<dbReference type="GO" id="GO:0016787">
    <property type="term" value="F:hydrolase activity"/>
    <property type="evidence" value="ECO:0007669"/>
    <property type="project" value="UniProtKB-KW"/>
</dbReference>
<dbReference type="EMBL" id="NKUC01000059">
    <property type="protein sequence ID" value="PYD55644.1"/>
    <property type="molecule type" value="Genomic_DNA"/>
</dbReference>
<accession>A0A318PF56</accession>
<sequence>MRISMEGAGALLLDIAGPVFDECLQRRIWDAAQQLEREAAIIQAVPGVNNLLVTFDVLHSDPDEMTRVVQKVWKQATPHAISGREIEIPVIYDGETGEDLAVLARHAGLCVAEVIKLHASARYSVAAIGAMPGFVYLTGLDSRLALPRRDTPRLKVEKGAVIIGGGHAGIMPCTAPSGWHVIGHTDVDLFDPSRSRPCFLQLGDSVRFVDVT</sequence>
<reference evidence="1 2" key="1">
    <citation type="submission" date="2017-07" db="EMBL/GenBank/DDBJ databases">
        <title>A draft genome sequence of Komagataeibacter xylinus LMG 1515.</title>
        <authorList>
            <person name="Skraban J."/>
            <person name="Cleenwerck I."/>
            <person name="Vandamme P."/>
            <person name="Trcek J."/>
        </authorList>
    </citation>
    <scope>NUCLEOTIDE SEQUENCE [LARGE SCALE GENOMIC DNA]</scope>
    <source>
        <strain evidence="1 2">LMG 1515</strain>
    </source>
</reference>
<name>A0A318PF56_KOMXY</name>
<proteinExistence type="predicted"/>
<protein>
    <submittedName>
        <fullName evidence="1">Allophanate hydrolase subunit 1</fullName>
    </submittedName>
</protein>
<dbReference type="Proteomes" id="UP000248257">
    <property type="component" value="Unassembled WGS sequence"/>
</dbReference>
<evidence type="ECO:0000313" key="1">
    <source>
        <dbReference type="EMBL" id="PYD55644.1"/>
    </source>
</evidence>
<keyword evidence="1" id="KW-0378">Hydrolase</keyword>
<dbReference type="InterPro" id="IPR010016">
    <property type="entry name" value="PxpB"/>
</dbReference>
<dbReference type="InterPro" id="IPR003833">
    <property type="entry name" value="CT_C_D"/>
</dbReference>
<dbReference type="OrthoDB" id="9778567at2"/>
<dbReference type="Pfam" id="PF02682">
    <property type="entry name" value="CT_C_D"/>
    <property type="match status" value="1"/>
</dbReference>
<evidence type="ECO:0000313" key="2">
    <source>
        <dbReference type="Proteomes" id="UP000248257"/>
    </source>
</evidence>
<dbReference type="AlphaFoldDB" id="A0A318PF56"/>
<dbReference type="InterPro" id="IPR029000">
    <property type="entry name" value="Cyclophilin-like_dom_sf"/>
</dbReference>
<gene>
    <name evidence="1" type="ORF">CFR75_15375</name>
</gene>
<dbReference type="PANTHER" id="PTHR34698:SF2">
    <property type="entry name" value="5-OXOPROLINASE SUBUNIT B"/>
    <property type="match status" value="1"/>
</dbReference>
<dbReference type="Gene3D" id="2.40.100.10">
    <property type="entry name" value="Cyclophilin-like"/>
    <property type="match status" value="1"/>
</dbReference>
<organism evidence="1 2">
    <name type="scientific">Komagataeibacter xylinus</name>
    <name type="common">Gluconacetobacter xylinus</name>
    <dbReference type="NCBI Taxonomy" id="28448"/>
    <lineage>
        <taxon>Bacteria</taxon>
        <taxon>Pseudomonadati</taxon>
        <taxon>Pseudomonadota</taxon>
        <taxon>Alphaproteobacteria</taxon>
        <taxon>Acetobacterales</taxon>
        <taxon>Acetobacteraceae</taxon>
        <taxon>Komagataeibacter</taxon>
    </lineage>
</organism>
<dbReference type="SMART" id="SM00796">
    <property type="entry name" value="AHS1"/>
    <property type="match status" value="1"/>
</dbReference>
<dbReference type="Gene3D" id="3.30.1360.40">
    <property type="match status" value="1"/>
</dbReference>
<comment type="caution">
    <text evidence="1">The sequence shown here is derived from an EMBL/GenBank/DDBJ whole genome shotgun (WGS) entry which is preliminary data.</text>
</comment>
<dbReference type="SUPFAM" id="SSF160467">
    <property type="entry name" value="PH0987 N-terminal domain-like"/>
    <property type="match status" value="1"/>
</dbReference>
<dbReference type="STRING" id="1220579.GCA_001571345_02848"/>
<keyword evidence="2" id="KW-1185">Reference proteome</keyword>